<dbReference type="Proteomes" id="UP000092993">
    <property type="component" value="Unassembled WGS sequence"/>
</dbReference>
<proteinExistence type="predicted"/>
<evidence type="ECO:0000313" key="1">
    <source>
        <dbReference type="EMBL" id="OBZ71278.1"/>
    </source>
</evidence>
<dbReference type="EMBL" id="LUGG01000011">
    <property type="protein sequence ID" value="OBZ71278.1"/>
    <property type="molecule type" value="Genomic_DNA"/>
</dbReference>
<sequence length="117" mass="12943">MDVHYACEIDAECTVILSYIYDGKQVLEAHTGFDDAAAGLDVQPRGNERDVREVEDLGSVGKGERPEFWCGPEDVYEALSIARADFGAVRHTNEVRVSIVAELIIELLAWCDDEGLN</sequence>
<accession>A0A1C7M3F4</accession>
<reference evidence="1 2" key="1">
    <citation type="submission" date="2016-03" db="EMBL/GenBank/DDBJ databases">
        <title>Whole genome sequencing of Grifola frondosa 9006-11.</title>
        <authorList>
            <person name="Min B."/>
            <person name="Park H."/>
            <person name="Kim J.-G."/>
            <person name="Cho H."/>
            <person name="Oh Y.-L."/>
            <person name="Kong W.-S."/>
            <person name="Choi I.-G."/>
        </authorList>
    </citation>
    <scope>NUCLEOTIDE SEQUENCE [LARGE SCALE GENOMIC DNA]</scope>
    <source>
        <strain evidence="1 2">9006-11</strain>
    </source>
</reference>
<protein>
    <submittedName>
        <fullName evidence="1">Uncharacterized protein</fullName>
    </submittedName>
</protein>
<gene>
    <name evidence="1" type="ORF">A0H81_08687</name>
</gene>
<keyword evidence="2" id="KW-1185">Reference proteome</keyword>
<comment type="caution">
    <text evidence="1">The sequence shown here is derived from an EMBL/GenBank/DDBJ whole genome shotgun (WGS) entry which is preliminary data.</text>
</comment>
<organism evidence="1 2">
    <name type="scientific">Grifola frondosa</name>
    <name type="common">Maitake</name>
    <name type="synonym">Polyporus frondosus</name>
    <dbReference type="NCBI Taxonomy" id="5627"/>
    <lineage>
        <taxon>Eukaryota</taxon>
        <taxon>Fungi</taxon>
        <taxon>Dikarya</taxon>
        <taxon>Basidiomycota</taxon>
        <taxon>Agaricomycotina</taxon>
        <taxon>Agaricomycetes</taxon>
        <taxon>Polyporales</taxon>
        <taxon>Grifolaceae</taxon>
        <taxon>Grifola</taxon>
    </lineage>
</organism>
<dbReference type="AlphaFoldDB" id="A0A1C7M3F4"/>
<evidence type="ECO:0000313" key="2">
    <source>
        <dbReference type="Proteomes" id="UP000092993"/>
    </source>
</evidence>
<dbReference type="OrthoDB" id="3071225at2759"/>
<name>A0A1C7M3F4_GRIFR</name>